<protein>
    <submittedName>
        <fullName evidence="2">Uncharacterized protein</fullName>
    </submittedName>
</protein>
<dbReference type="Proteomes" id="UP000265520">
    <property type="component" value="Unassembled WGS sequence"/>
</dbReference>
<comment type="caution">
    <text evidence="2">The sequence shown here is derived from an EMBL/GenBank/DDBJ whole genome shotgun (WGS) entry which is preliminary data.</text>
</comment>
<evidence type="ECO:0000313" key="3">
    <source>
        <dbReference type="Proteomes" id="UP000265520"/>
    </source>
</evidence>
<feature type="region of interest" description="Disordered" evidence="1">
    <location>
        <begin position="1"/>
        <end position="79"/>
    </location>
</feature>
<keyword evidence="3" id="KW-1185">Reference proteome</keyword>
<feature type="compositionally biased region" description="Low complexity" evidence="1">
    <location>
        <begin position="53"/>
        <end position="62"/>
    </location>
</feature>
<feature type="compositionally biased region" description="Basic and acidic residues" evidence="1">
    <location>
        <begin position="68"/>
        <end position="79"/>
    </location>
</feature>
<reference evidence="2 3" key="1">
    <citation type="journal article" date="2018" name="Front. Plant Sci.">
        <title>Red Clover (Trifolium pratense) and Zigzag Clover (T. medium) - A Picture of Genomic Similarities and Differences.</title>
        <authorList>
            <person name="Dluhosova J."/>
            <person name="Istvanek J."/>
            <person name="Nedelnik J."/>
            <person name="Repkova J."/>
        </authorList>
    </citation>
    <scope>NUCLEOTIDE SEQUENCE [LARGE SCALE GENOMIC DNA]</scope>
    <source>
        <strain evidence="3">cv. 10/8</strain>
        <tissue evidence="2">Leaf</tissue>
    </source>
</reference>
<sequence length="79" mass="8514">YTKVIAQVSPQKERKDSSESDEELLASEAKDTSGIEGASDAHVSKGKEPIVSDTAAVDTAATPKRKRADKEKIEKVVEE</sequence>
<proteinExistence type="predicted"/>
<evidence type="ECO:0000256" key="1">
    <source>
        <dbReference type="SAM" id="MobiDB-lite"/>
    </source>
</evidence>
<dbReference type="AlphaFoldDB" id="A0A392RLZ5"/>
<dbReference type="EMBL" id="LXQA010237607">
    <property type="protein sequence ID" value="MCI36810.1"/>
    <property type="molecule type" value="Genomic_DNA"/>
</dbReference>
<feature type="non-terminal residue" evidence="2">
    <location>
        <position position="79"/>
    </location>
</feature>
<organism evidence="2 3">
    <name type="scientific">Trifolium medium</name>
    <dbReference type="NCBI Taxonomy" id="97028"/>
    <lineage>
        <taxon>Eukaryota</taxon>
        <taxon>Viridiplantae</taxon>
        <taxon>Streptophyta</taxon>
        <taxon>Embryophyta</taxon>
        <taxon>Tracheophyta</taxon>
        <taxon>Spermatophyta</taxon>
        <taxon>Magnoliopsida</taxon>
        <taxon>eudicotyledons</taxon>
        <taxon>Gunneridae</taxon>
        <taxon>Pentapetalae</taxon>
        <taxon>rosids</taxon>
        <taxon>fabids</taxon>
        <taxon>Fabales</taxon>
        <taxon>Fabaceae</taxon>
        <taxon>Papilionoideae</taxon>
        <taxon>50 kb inversion clade</taxon>
        <taxon>NPAAA clade</taxon>
        <taxon>Hologalegina</taxon>
        <taxon>IRL clade</taxon>
        <taxon>Trifolieae</taxon>
        <taxon>Trifolium</taxon>
    </lineage>
</organism>
<feature type="non-terminal residue" evidence="2">
    <location>
        <position position="1"/>
    </location>
</feature>
<name>A0A392RLZ5_9FABA</name>
<accession>A0A392RLZ5</accession>
<evidence type="ECO:0000313" key="2">
    <source>
        <dbReference type="EMBL" id="MCI36810.1"/>
    </source>
</evidence>